<accession>A0AAQ1KG92</accession>
<evidence type="ECO:0000256" key="20">
    <source>
        <dbReference type="RuleBase" id="RU003357"/>
    </source>
</evidence>
<dbReference type="GO" id="GO:0015344">
    <property type="term" value="F:siderophore uptake transmembrane transporter activity"/>
    <property type="evidence" value="ECO:0007669"/>
    <property type="project" value="TreeGrafter"/>
</dbReference>
<keyword evidence="4 19" id="KW-1134">Transmembrane beta strand</keyword>
<dbReference type="InterPro" id="IPR012910">
    <property type="entry name" value="Plug_dom"/>
</dbReference>
<dbReference type="AlphaFoldDB" id="A0AAQ1KG92"/>
<dbReference type="Proteomes" id="UP000183385">
    <property type="component" value="Unassembled WGS sequence"/>
</dbReference>
<keyword evidence="9" id="KW-0862">Zinc</keyword>
<evidence type="ECO:0000313" key="23">
    <source>
        <dbReference type="EMBL" id="SFD04725.1"/>
    </source>
</evidence>
<evidence type="ECO:0000256" key="1">
    <source>
        <dbReference type="ARBA" id="ARBA00004571"/>
    </source>
</evidence>
<evidence type="ECO:0000256" key="16">
    <source>
        <dbReference type="ARBA" id="ARBA00023237"/>
    </source>
</evidence>
<dbReference type="PROSITE" id="PS52016">
    <property type="entry name" value="TONB_DEPENDENT_REC_3"/>
    <property type="match status" value="1"/>
</dbReference>
<evidence type="ECO:0000256" key="4">
    <source>
        <dbReference type="ARBA" id="ARBA00022452"/>
    </source>
</evidence>
<dbReference type="InterPro" id="IPR036942">
    <property type="entry name" value="Beta-barrel_TonB_sf"/>
</dbReference>
<evidence type="ECO:0000256" key="18">
    <source>
        <dbReference type="ARBA" id="ARBA00072467"/>
    </source>
</evidence>
<comment type="function">
    <text evidence="17">Transports the metallophore pseudopaline, which is involved in the acquisition of nickel and zinc, and thus enables bacterial growth inside the host, where metal access is limited. Is probably involved in the import of pseudopaline-metal complexes.</text>
</comment>
<dbReference type="Pfam" id="PF07715">
    <property type="entry name" value="Plug"/>
    <property type="match status" value="1"/>
</dbReference>
<dbReference type="InterPro" id="IPR000531">
    <property type="entry name" value="Beta-barrel_TonB"/>
</dbReference>
<keyword evidence="7 19" id="KW-0812">Transmembrane</keyword>
<evidence type="ECO:0000256" key="7">
    <source>
        <dbReference type="ARBA" id="ARBA00022692"/>
    </source>
</evidence>
<reference evidence="23 24" key="1">
    <citation type="submission" date="2016-10" db="EMBL/GenBank/DDBJ databases">
        <authorList>
            <person name="Varghese N."/>
            <person name="Submissions S."/>
        </authorList>
    </citation>
    <scope>NUCLEOTIDE SEQUENCE [LARGE SCALE GENOMIC DNA]</scope>
    <source>
        <strain evidence="23 24">LMG 18378</strain>
    </source>
</reference>
<evidence type="ECO:0000256" key="15">
    <source>
        <dbReference type="ARBA" id="ARBA00023170"/>
    </source>
</evidence>
<comment type="caution">
    <text evidence="23">The sequence shown here is derived from an EMBL/GenBank/DDBJ whole genome shotgun (WGS) entry which is preliminary data.</text>
</comment>
<protein>
    <recommendedName>
        <fullName evidence="18">Metal-pseudopaline receptor CntO</fullName>
    </recommendedName>
</protein>
<dbReference type="GO" id="GO:0015675">
    <property type="term" value="P:nickel cation transport"/>
    <property type="evidence" value="ECO:0007669"/>
    <property type="project" value="UniProtKB-KW"/>
</dbReference>
<dbReference type="Gene3D" id="3.55.50.30">
    <property type="match status" value="1"/>
</dbReference>
<keyword evidence="6" id="KW-0533">Nickel</keyword>
<dbReference type="SMART" id="SM00965">
    <property type="entry name" value="STN"/>
    <property type="match status" value="1"/>
</dbReference>
<keyword evidence="11" id="KW-0406">Ion transport</keyword>
<dbReference type="GO" id="GO:0015891">
    <property type="term" value="P:siderophore transport"/>
    <property type="evidence" value="ECO:0007669"/>
    <property type="project" value="InterPro"/>
</dbReference>
<evidence type="ECO:0000256" key="19">
    <source>
        <dbReference type="PROSITE-ProRule" id="PRU01360"/>
    </source>
</evidence>
<keyword evidence="8 21" id="KW-0732">Signal</keyword>
<dbReference type="CDD" id="cd01347">
    <property type="entry name" value="ligand_gated_channel"/>
    <property type="match status" value="1"/>
</dbReference>
<dbReference type="NCBIfam" id="TIGR01783">
    <property type="entry name" value="TonB-siderophor"/>
    <property type="match status" value="1"/>
</dbReference>
<dbReference type="Pfam" id="PF00593">
    <property type="entry name" value="TonB_dep_Rec_b-barrel"/>
    <property type="match status" value="1"/>
</dbReference>
<dbReference type="GO" id="GO:0006829">
    <property type="term" value="P:zinc ion transport"/>
    <property type="evidence" value="ECO:0007669"/>
    <property type="project" value="UniProtKB-KW"/>
</dbReference>
<dbReference type="Gene3D" id="2.170.130.10">
    <property type="entry name" value="TonB-dependent receptor, plug domain"/>
    <property type="match status" value="1"/>
</dbReference>
<evidence type="ECO:0000256" key="2">
    <source>
        <dbReference type="ARBA" id="ARBA00009810"/>
    </source>
</evidence>
<evidence type="ECO:0000256" key="14">
    <source>
        <dbReference type="ARBA" id="ARBA00023136"/>
    </source>
</evidence>
<evidence type="ECO:0000256" key="6">
    <source>
        <dbReference type="ARBA" id="ARBA00022596"/>
    </source>
</evidence>
<dbReference type="InterPro" id="IPR010105">
    <property type="entry name" value="TonB_sidphr_rcpt"/>
</dbReference>
<keyword evidence="12 20" id="KW-0798">TonB box</keyword>
<sequence>MNRKPLHSKRSPLARLVGAAALGLTLSATSAFAAPVRIDIPAQPLASALTNLGSQAHLQIIFNQAQVQNLRSPGVHGEMEPARALEQLLRGTGIRYQVDGSRVTLLGANAAGNDTLAMPAQVVTAAPEGTDSYVPRTSTSSSKTDTPLLEIPQSVSVITRKQMDAQGVQNVSQALRYVPGVRVETYGQDPKGYDWLFIRGFNGQTTSDYLDGLRQLNNSYTFFRTEPYALERIDVVRGPSSTLFGLGDAGGIINRVSKLPTAAGVHEVELGFGNHDRIQGRFDIGDRLVDDGSLLYRVVGVVRKSNTEFEYDDGHEVKDDRYYIAPSFTWAPDEDTSFTFLSSFMKDDSGGTIAVNTPQYGHTDNTLLGDHSFNHSYQDQFTLGYQFRHRFNDNVEFRQNLRYGQVDFILNNMLPLGTVQSAVPALAALVPSLANDVLRSPRRWDEHMNAFTVDNQLQFDFDTAGIQHTLLTGIDYSRTESDVKRYFESLSLANLSYFLPLLLDPSNPKYGLNINRPSTIQVNYDQDIDAVGYYAQDQIRFDDNWLLTLGGRYDNVRSSTDDHIAGSHTLAKDDAFTGRVGLTYLTDFGLAPYVAYSESFVPNSGIDGNGNTFDPSTAHQWETGVKYQPTDKLLLTLAGFEIEKTNVLTNDVVNGVSTGFQKATGKVRSRGIEAEVKAQLDEHWDLLGSYTYTKTKILKSNNGDEGNRFANVPEHMASAWLNYTFREGMANGLSVGGGVRYTGSVYGDNGNTFHVDNYTLYDAGVSYPVNKNVTLSFAAQNLFDEKYVTTCDDIAECYPGEGRTVLTSVKYAW</sequence>
<name>A0AAQ1KG92_9PSED</name>
<dbReference type="InterPro" id="IPR037066">
    <property type="entry name" value="Plug_dom_sf"/>
</dbReference>
<evidence type="ECO:0000256" key="3">
    <source>
        <dbReference type="ARBA" id="ARBA00022448"/>
    </source>
</evidence>
<gene>
    <name evidence="23" type="ORF">SAMN05216577_11573</name>
</gene>
<dbReference type="FunFam" id="2.170.130.10:FF:000001">
    <property type="entry name" value="Catecholate siderophore TonB-dependent receptor"/>
    <property type="match status" value="1"/>
</dbReference>
<keyword evidence="5" id="KW-0410">Iron transport</keyword>
<evidence type="ECO:0000256" key="9">
    <source>
        <dbReference type="ARBA" id="ARBA00022906"/>
    </source>
</evidence>
<keyword evidence="3 19" id="KW-0813">Transport</keyword>
<evidence type="ECO:0000256" key="11">
    <source>
        <dbReference type="ARBA" id="ARBA00023065"/>
    </source>
</evidence>
<evidence type="ECO:0000313" key="24">
    <source>
        <dbReference type="Proteomes" id="UP000183385"/>
    </source>
</evidence>
<dbReference type="Pfam" id="PF07660">
    <property type="entry name" value="STN"/>
    <property type="match status" value="1"/>
</dbReference>
<keyword evidence="14 19" id="KW-0472">Membrane</keyword>
<organism evidence="23 24">
    <name type="scientific">Pseudomonas citronellolis</name>
    <dbReference type="NCBI Taxonomy" id="53408"/>
    <lineage>
        <taxon>Bacteria</taxon>
        <taxon>Pseudomonadati</taxon>
        <taxon>Pseudomonadota</taxon>
        <taxon>Gammaproteobacteria</taxon>
        <taxon>Pseudomonadales</taxon>
        <taxon>Pseudomonadaceae</taxon>
        <taxon>Pseudomonas</taxon>
    </lineage>
</organism>
<feature type="chain" id="PRO_5042881654" description="Metal-pseudopaline receptor CntO" evidence="21">
    <location>
        <begin position="34"/>
        <end position="813"/>
    </location>
</feature>
<evidence type="ECO:0000256" key="13">
    <source>
        <dbReference type="ARBA" id="ARBA00023112"/>
    </source>
</evidence>
<dbReference type="EMBL" id="FOLS01000015">
    <property type="protein sequence ID" value="SFD04725.1"/>
    <property type="molecule type" value="Genomic_DNA"/>
</dbReference>
<dbReference type="FunFam" id="2.40.170.20:FF:000005">
    <property type="entry name" value="TonB-dependent siderophore receptor"/>
    <property type="match status" value="1"/>
</dbReference>
<keyword evidence="9" id="KW-0864">Zinc transport</keyword>
<keyword evidence="10" id="KW-0408">Iron</keyword>
<evidence type="ECO:0000256" key="8">
    <source>
        <dbReference type="ARBA" id="ARBA00022729"/>
    </source>
</evidence>
<feature type="domain" description="Secretin/TonB short N-terminal" evidence="22">
    <location>
        <begin position="58"/>
        <end position="108"/>
    </location>
</feature>
<comment type="subcellular location">
    <subcellularLocation>
        <location evidence="1 19">Cell outer membrane</location>
        <topology evidence="1 19">Multi-pass membrane protein</topology>
    </subcellularLocation>
</comment>
<keyword evidence="13" id="KW-0921">Nickel transport</keyword>
<evidence type="ECO:0000256" key="17">
    <source>
        <dbReference type="ARBA" id="ARBA00056786"/>
    </source>
</evidence>
<evidence type="ECO:0000256" key="5">
    <source>
        <dbReference type="ARBA" id="ARBA00022496"/>
    </source>
</evidence>
<dbReference type="PANTHER" id="PTHR32552">
    <property type="entry name" value="FERRICHROME IRON RECEPTOR-RELATED"/>
    <property type="match status" value="1"/>
</dbReference>
<dbReference type="SUPFAM" id="SSF56935">
    <property type="entry name" value="Porins"/>
    <property type="match status" value="1"/>
</dbReference>
<dbReference type="GO" id="GO:0009279">
    <property type="term" value="C:cell outer membrane"/>
    <property type="evidence" value="ECO:0007669"/>
    <property type="project" value="UniProtKB-SubCell"/>
</dbReference>
<keyword evidence="15" id="KW-0675">Receptor</keyword>
<evidence type="ECO:0000256" key="12">
    <source>
        <dbReference type="ARBA" id="ARBA00023077"/>
    </source>
</evidence>
<comment type="similarity">
    <text evidence="2 19 20">Belongs to the TonB-dependent receptor family.</text>
</comment>
<dbReference type="Gene3D" id="2.40.170.20">
    <property type="entry name" value="TonB-dependent receptor, beta-barrel domain"/>
    <property type="match status" value="1"/>
</dbReference>
<dbReference type="InterPro" id="IPR039426">
    <property type="entry name" value="TonB-dep_rcpt-like"/>
</dbReference>
<evidence type="ECO:0000256" key="21">
    <source>
        <dbReference type="SAM" id="SignalP"/>
    </source>
</evidence>
<keyword evidence="24" id="KW-1185">Reference proteome</keyword>
<dbReference type="InterPro" id="IPR011662">
    <property type="entry name" value="Secretin/TonB_short_N"/>
</dbReference>
<evidence type="ECO:0000259" key="22">
    <source>
        <dbReference type="SMART" id="SM00965"/>
    </source>
</evidence>
<dbReference type="PANTHER" id="PTHR32552:SF68">
    <property type="entry name" value="FERRICHROME OUTER MEMBRANE TRANSPORTER_PHAGE RECEPTOR"/>
    <property type="match status" value="1"/>
</dbReference>
<dbReference type="GO" id="GO:0038023">
    <property type="term" value="F:signaling receptor activity"/>
    <property type="evidence" value="ECO:0007669"/>
    <property type="project" value="InterPro"/>
</dbReference>
<feature type="signal peptide" evidence="21">
    <location>
        <begin position="1"/>
        <end position="33"/>
    </location>
</feature>
<keyword evidence="16 19" id="KW-0998">Cell outer membrane</keyword>
<proteinExistence type="inferred from homology"/>
<evidence type="ECO:0000256" key="10">
    <source>
        <dbReference type="ARBA" id="ARBA00023004"/>
    </source>
</evidence>